<dbReference type="EMBL" id="JBAMMX010000027">
    <property type="protein sequence ID" value="KAK6912659.1"/>
    <property type="molecule type" value="Genomic_DNA"/>
</dbReference>
<dbReference type="AlphaFoldDB" id="A0AAN8YRI9"/>
<reference evidence="1 2" key="1">
    <citation type="submission" date="2023-12" db="EMBL/GenBank/DDBJ databases">
        <title>A high-quality genome assembly for Dillenia turbinata (Dilleniales).</title>
        <authorList>
            <person name="Chanderbali A."/>
        </authorList>
    </citation>
    <scope>NUCLEOTIDE SEQUENCE [LARGE SCALE GENOMIC DNA]</scope>
    <source>
        <strain evidence="1">LSX21</strain>
        <tissue evidence="1">Leaf</tissue>
    </source>
</reference>
<evidence type="ECO:0000313" key="1">
    <source>
        <dbReference type="EMBL" id="KAK6912659.1"/>
    </source>
</evidence>
<keyword evidence="2" id="KW-1185">Reference proteome</keyword>
<gene>
    <name evidence="1" type="ORF">RJ641_022260</name>
</gene>
<comment type="caution">
    <text evidence="1">The sequence shown here is derived from an EMBL/GenBank/DDBJ whole genome shotgun (WGS) entry which is preliminary data.</text>
</comment>
<name>A0AAN8YRI9_9MAGN</name>
<protein>
    <submittedName>
        <fullName evidence="1">Uncharacterized protein</fullName>
    </submittedName>
</protein>
<dbReference type="Proteomes" id="UP001370490">
    <property type="component" value="Unassembled WGS sequence"/>
</dbReference>
<accession>A0AAN8YRI9</accession>
<sequence length="143" mass="15910">MGNICMGNRAIVVNNYLTANEVELKITVTPAHDLIVRNTIKINSCDSAEILAAELYFLETNPERHVLVKLSVNGFYFGLLFLGSELARYDVINIRECGDGKIGVSGVKHTACKLFRSIRLGQLFGWKYAGVQALIEEEEMITT</sequence>
<evidence type="ECO:0000313" key="2">
    <source>
        <dbReference type="Proteomes" id="UP001370490"/>
    </source>
</evidence>
<organism evidence="1 2">
    <name type="scientific">Dillenia turbinata</name>
    <dbReference type="NCBI Taxonomy" id="194707"/>
    <lineage>
        <taxon>Eukaryota</taxon>
        <taxon>Viridiplantae</taxon>
        <taxon>Streptophyta</taxon>
        <taxon>Embryophyta</taxon>
        <taxon>Tracheophyta</taxon>
        <taxon>Spermatophyta</taxon>
        <taxon>Magnoliopsida</taxon>
        <taxon>eudicotyledons</taxon>
        <taxon>Gunneridae</taxon>
        <taxon>Pentapetalae</taxon>
        <taxon>Dilleniales</taxon>
        <taxon>Dilleniaceae</taxon>
        <taxon>Dillenia</taxon>
    </lineage>
</organism>
<proteinExistence type="predicted"/>